<evidence type="ECO:0000256" key="1">
    <source>
        <dbReference type="ARBA" id="ARBA00004651"/>
    </source>
</evidence>
<keyword evidence="5 7" id="KW-1133">Transmembrane helix</keyword>
<dbReference type="Proteomes" id="UP000298781">
    <property type="component" value="Chromosome"/>
</dbReference>
<feature type="transmembrane region" description="Helical" evidence="7">
    <location>
        <begin position="129"/>
        <end position="151"/>
    </location>
</feature>
<keyword evidence="9" id="KW-1185">Reference proteome</keyword>
<evidence type="ECO:0000256" key="4">
    <source>
        <dbReference type="ARBA" id="ARBA00022692"/>
    </source>
</evidence>
<evidence type="ECO:0000256" key="3">
    <source>
        <dbReference type="ARBA" id="ARBA00022475"/>
    </source>
</evidence>
<dbReference type="Pfam" id="PF03773">
    <property type="entry name" value="ArsP_1"/>
    <property type="match status" value="1"/>
</dbReference>
<keyword evidence="6 7" id="KW-0472">Membrane</keyword>
<evidence type="ECO:0000256" key="6">
    <source>
        <dbReference type="ARBA" id="ARBA00023136"/>
    </source>
</evidence>
<dbReference type="AlphaFoldDB" id="A0A4D7B3S1"/>
<sequence>MPRSGLRSGNAGLLRKLRLADGVWLTRVRVGWSARPPHARPASLPAPDTPKKSRKIVDISTLVVLALVLTGAFFVYRREGARGLLEILGEDTWLFVEILPKVLAGCLIGAFVQLLLPREVVSRWVGGDSGLTGLIIATAIGAILPGGPFTIYPLAGAFLAIGAGVGPAVAFVTSWTLIGLNRAIIWEVPFFGIDFVILRTIASLPLPILAGLGAHFLAKLVPGGPRA</sequence>
<name>A0A4D7B3S1_9HYPH</name>
<keyword evidence="4 7" id="KW-0812">Transmembrane</keyword>
<reference evidence="8 9" key="1">
    <citation type="submission" date="2019-04" db="EMBL/GenBank/DDBJ databases">
        <title>Phreatobacter aquaticus sp. nov.</title>
        <authorList>
            <person name="Choi A."/>
        </authorList>
    </citation>
    <scope>NUCLEOTIDE SEQUENCE [LARGE SCALE GENOMIC DNA]</scope>
    <source>
        <strain evidence="8 9">KCTC 52518</strain>
    </source>
</reference>
<protein>
    <submittedName>
        <fullName evidence="8">Permease</fullName>
    </submittedName>
</protein>
<feature type="transmembrane region" description="Helical" evidence="7">
    <location>
        <begin position="56"/>
        <end position="76"/>
    </location>
</feature>
<accession>A0A4D7B3S1</accession>
<organism evidence="8 9">
    <name type="scientific">Phreatobacter stygius</name>
    <dbReference type="NCBI Taxonomy" id="1940610"/>
    <lineage>
        <taxon>Bacteria</taxon>
        <taxon>Pseudomonadati</taxon>
        <taxon>Pseudomonadota</taxon>
        <taxon>Alphaproteobacteria</taxon>
        <taxon>Hyphomicrobiales</taxon>
        <taxon>Phreatobacteraceae</taxon>
        <taxon>Phreatobacter</taxon>
    </lineage>
</organism>
<comment type="similarity">
    <text evidence="2">Belongs to the UPF0718 family.</text>
</comment>
<dbReference type="KEGG" id="pstg:E8M01_08550"/>
<evidence type="ECO:0000313" key="8">
    <source>
        <dbReference type="EMBL" id="QCI64286.1"/>
    </source>
</evidence>
<evidence type="ECO:0000313" key="9">
    <source>
        <dbReference type="Proteomes" id="UP000298781"/>
    </source>
</evidence>
<comment type="subcellular location">
    <subcellularLocation>
        <location evidence="1">Cell membrane</location>
        <topology evidence="1">Multi-pass membrane protein</topology>
    </subcellularLocation>
</comment>
<evidence type="ECO:0000256" key="2">
    <source>
        <dbReference type="ARBA" id="ARBA00006386"/>
    </source>
</evidence>
<proteinExistence type="inferred from homology"/>
<dbReference type="OrthoDB" id="5797013at2"/>
<dbReference type="GO" id="GO:0005886">
    <property type="term" value="C:plasma membrane"/>
    <property type="evidence" value="ECO:0007669"/>
    <property type="project" value="UniProtKB-SubCell"/>
</dbReference>
<gene>
    <name evidence="8" type="ORF">E8M01_08550</name>
</gene>
<feature type="transmembrane region" description="Helical" evidence="7">
    <location>
        <begin position="190"/>
        <end position="218"/>
    </location>
</feature>
<feature type="transmembrane region" description="Helical" evidence="7">
    <location>
        <begin position="98"/>
        <end position="117"/>
    </location>
</feature>
<evidence type="ECO:0000256" key="5">
    <source>
        <dbReference type="ARBA" id="ARBA00022989"/>
    </source>
</evidence>
<dbReference type="EMBL" id="CP039690">
    <property type="protein sequence ID" value="QCI64286.1"/>
    <property type="molecule type" value="Genomic_DNA"/>
</dbReference>
<evidence type="ECO:0000256" key="7">
    <source>
        <dbReference type="SAM" id="Phobius"/>
    </source>
</evidence>
<keyword evidence="3" id="KW-1003">Cell membrane</keyword>
<dbReference type="InterPro" id="IPR005524">
    <property type="entry name" value="DUF318"/>
</dbReference>
<feature type="transmembrane region" description="Helical" evidence="7">
    <location>
        <begin position="157"/>
        <end position="178"/>
    </location>
</feature>